<evidence type="ECO:0000313" key="3">
    <source>
        <dbReference type="Proteomes" id="UP000198802"/>
    </source>
</evidence>
<accession>A0A0S4QWD7</accession>
<feature type="domain" description="NAD-dependent epimerase/dehydratase" evidence="1">
    <location>
        <begin position="6"/>
        <end position="212"/>
    </location>
</feature>
<keyword evidence="3" id="KW-1185">Reference proteome</keyword>
<evidence type="ECO:0000313" key="2">
    <source>
        <dbReference type="EMBL" id="CUU59921.1"/>
    </source>
</evidence>
<dbReference type="Gene3D" id="3.40.50.720">
    <property type="entry name" value="NAD(P)-binding Rossmann-like Domain"/>
    <property type="match status" value="1"/>
</dbReference>
<name>A0A0S4QWD7_9ACTN</name>
<dbReference type="InterPro" id="IPR001509">
    <property type="entry name" value="Epimerase_deHydtase"/>
</dbReference>
<protein>
    <submittedName>
        <fullName evidence="2">Nucleoside-diphosphate-sugar epimerase</fullName>
    </submittedName>
</protein>
<gene>
    <name evidence="2" type="ORF">Ga0074812_13345</name>
</gene>
<proteinExistence type="predicted"/>
<organism evidence="2 3">
    <name type="scientific">Parafrankia irregularis</name>
    <dbReference type="NCBI Taxonomy" id="795642"/>
    <lineage>
        <taxon>Bacteria</taxon>
        <taxon>Bacillati</taxon>
        <taxon>Actinomycetota</taxon>
        <taxon>Actinomycetes</taxon>
        <taxon>Frankiales</taxon>
        <taxon>Frankiaceae</taxon>
        <taxon>Parafrankia</taxon>
    </lineage>
</organism>
<dbReference type="InterPro" id="IPR036291">
    <property type="entry name" value="NAD(P)-bd_dom_sf"/>
</dbReference>
<dbReference type="AlphaFoldDB" id="A0A0S4QWD7"/>
<evidence type="ECO:0000259" key="1">
    <source>
        <dbReference type="Pfam" id="PF01370"/>
    </source>
</evidence>
<dbReference type="Proteomes" id="UP000198802">
    <property type="component" value="Unassembled WGS sequence"/>
</dbReference>
<dbReference type="EMBL" id="FAOZ01000033">
    <property type="protein sequence ID" value="CUU59921.1"/>
    <property type="molecule type" value="Genomic_DNA"/>
</dbReference>
<sequence length="311" mass="32780">MMPLHVITGAGGTGAPTAELLARRGERVRLVSRRGGGPEHPLIERIAADATDADALSRLAEGATTLINTAVPPYDRWPEEFPPLATALLDVAERTGAGYVMMGNTYGYGIVSGRFTEDLPMAPVSVKGQVRARMWTEALEAHRAGRARVTEVRASAFLGAGAGSLYNFLVAPLVLRGEPAGFPGDLDTPKTWSYVGDAARTLAAVALAGDDRPWGRAWHVPSTAALSIRELSTRLTTAAGAPAPALTAISTDQLAALSAADPIMQEVIEMMYSLDRPDLLDSTLTERTFGLAPTPLETVLAETVTAYGTST</sequence>
<reference evidence="3" key="1">
    <citation type="submission" date="2015-11" db="EMBL/GenBank/DDBJ databases">
        <authorList>
            <person name="Varghese N."/>
        </authorList>
    </citation>
    <scope>NUCLEOTIDE SEQUENCE [LARGE SCALE GENOMIC DNA]</scope>
    <source>
        <strain evidence="3">DSM 45899</strain>
    </source>
</reference>
<dbReference type="SUPFAM" id="SSF51735">
    <property type="entry name" value="NAD(P)-binding Rossmann-fold domains"/>
    <property type="match status" value="1"/>
</dbReference>
<dbReference type="Pfam" id="PF01370">
    <property type="entry name" value="Epimerase"/>
    <property type="match status" value="1"/>
</dbReference>